<sequence>MFDNYKTISEGVAAAAKLGGGGNKRVVVYMKFGVYNERNNYWQKIFYLRRLSPVSKASTTKLEVFAQLGQNAKKMYRRPILSSRQGKL</sequence>
<dbReference type="Proteomes" id="UP000583929">
    <property type="component" value="Unassembled WGS sequence"/>
</dbReference>
<gene>
    <name evidence="1" type="ORF">G4B88_005272</name>
</gene>
<evidence type="ECO:0008006" key="3">
    <source>
        <dbReference type="Google" id="ProtNLM"/>
    </source>
</evidence>
<reference evidence="1 2" key="1">
    <citation type="journal article" date="2020" name="bioRxiv">
        <title>Sequence and annotation of 42 cannabis genomes reveals extensive copy number variation in cannabinoid synthesis and pathogen resistance genes.</title>
        <authorList>
            <person name="Mckernan K.J."/>
            <person name="Helbert Y."/>
            <person name="Kane L.T."/>
            <person name="Ebling H."/>
            <person name="Zhang L."/>
            <person name="Liu B."/>
            <person name="Eaton Z."/>
            <person name="Mclaughlin S."/>
            <person name="Kingan S."/>
            <person name="Baybayan P."/>
            <person name="Concepcion G."/>
            <person name="Jordan M."/>
            <person name="Riva A."/>
            <person name="Barbazuk W."/>
            <person name="Harkins T."/>
        </authorList>
    </citation>
    <scope>NUCLEOTIDE SEQUENCE [LARGE SCALE GENOMIC DNA]</scope>
    <source>
        <strain evidence="2">cv. Jamaican Lion 4</strain>
        <tissue evidence="1">Leaf</tissue>
    </source>
</reference>
<dbReference type="AlphaFoldDB" id="A0A7J6HAH8"/>
<protein>
    <recommendedName>
        <fullName evidence="3">Pectinesterase</fullName>
    </recommendedName>
</protein>
<comment type="caution">
    <text evidence="1">The sequence shown here is derived from an EMBL/GenBank/DDBJ whole genome shotgun (WGS) entry which is preliminary data.</text>
</comment>
<name>A0A7J6HAH8_CANSA</name>
<dbReference type="EMBL" id="JAATIQ010000053">
    <property type="protein sequence ID" value="KAF4392313.1"/>
    <property type="molecule type" value="Genomic_DNA"/>
</dbReference>
<proteinExistence type="predicted"/>
<evidence type="ECO:0000313" key="1">
    <source>
        <dbReference type="EMBL" id="KAF4392313.1"/>
    </source>
</evidence>
<accession>A0A7J6HAH8</accession>
<evidence type="ECO:0000313" key="2">
    <source>
        <dbReference type="Proteomes" id="UP000583929"/>
    </source>
</evidence>
<keyword evidence="2" id="KW-1185">Reference proteome</keyword>
<organism evidence="1 2">
    <name type="scientific">Cannabis sativa</name>
    <name type="common">Hemp</name>
    <name type="synonym">Marijuana</name>
    <dbReference type="NCBI Taxonomy" id="3483"/>
    <lineage>
        <taxon>Eukaryota</taxon>
        <taxon>Viridiplantae</taxon>
        <taxon>Streptophyta</taxon>
        <taxon>Embryophyta</taxon>
        <taxon>Tracheophyta</taxon>
        <taxon>Spermatophyta</taxon>
        <taxon>Magnoliopsida</taxon>
        <taxon>eudicotyledons</taxon>
        <taxon>Gunneridae</taxon>
        <taxon>Pentapetalae</taxon>
        <taxon>rosids</taxon>
        <taxon>fabids</taxon>
        <taxon>Rosales</taxon>
        <taxon>Cannabaceae</taxon>
        <taxon>Cannabis</taxon>
    </lineage>
</organism>